<protein>
    <submittedName>
        <fullName evidence="1">Uncharacterized protein</fullName>
    </submittedName>
</protein>
<accession>A0A645FB90</accession>
<organism evidence="1">
    <name type="scientific">bioreactor metagenome</name>
    <dbReference type="NCBI Taxonomy" id="1076179"/>
    <lineage>
        <taxon>unclassified sequences</taxon>
        <taxon>metagenomes</taxon>
        <taxon>ecological metagenomes</taxon>
    </lineage>
</organism>
<gene>
    <name evidence="1" type="ORF">SDC9_157116</name>
</gene>
<comment type="caution">
    <text evidence="1">The sequence shown here is derived from an EMBL/GenBank/DDBJ whole genome shotgun (WGS) entry which is preliminary data.</text>
</comment>
<sequence length="92" mass="10048">MHRGKPRVRPAAGAQLIGRVGVEIAVAAPHPAERHVHIETQRAPGHLAQCRGGQRAVGGSRITRWRSGRHTTEVMSPRRAVPAERHFTINTA</sequence>
<name>A0A645FB90_9ZZZZ</name>
<evidence type="ECO:0000313" key="1">
    <source>
        <dbReference type="EMBL" id="MPN09824.1"/>
    </source>
</evidence>
<reference evidence="1" key="1">
    <citation type="submission" date="2019-08" db="EMBL/GenBank/DDBJ databases">
        <authorList>
            <person name="Kucharzyk K."/>
            <person name="Murdoch R.W."/>
            <person name="Higgins S."/>
            <person name="Loffler F."/>
        </authorList>
    </citation>
    <scope>NUCLEOTIDE SEQUENCE</scope>
</reference>
<dbReference type="EMBL" id="VSSQ01055944">
    <property type="protein sequence ID" value="MPN09824.1"/>
    <property type="molecule type" value="Genomic_DNA"/>
</dbReference>
<proteinExistence type="predicted"/>
<dbReference type="AlphaFoldDB" id="A0A645FB90"/>